<feature type="repeat" description="TPR" evidence="3">
    <location>
        <begin position="202"/>
        <end position="235"/>
    </location>
</feature>
<keyword evidence="4" id="KW-1133">Transmembrane helix</keyword>
<feature type="repeat" description="TPR" evidence="3">
    <location>
        <begin position="286"/>
        <end position="319"/>
    </location>
</feature>
<comment type="caution">
    <text evidence="6">The sequence shown here is derived from an EMBL/GenBank/DDBJ whole genome shotgun (WGS) entry which is preliminary data.</text>
</comment>
<dbReference type="InterPro" id="IPR019734">
    <property type="entry name" value="TPR_rpt"/>
</dbReference>
<dbReference type="RefSeq" id="WP_378292459.1">
    <property type="nucleotide sequence ID" value="NZ_JBHULE010000019.1"/>
</dbReference>
<dbReference type="Proteomes" id="UP001597319">
    <property type="component" value="Unassembled WGS sequence"/>
</dbReference>
<evidence type="ECO:0000313" key="7">
    <source>
        <dbReference type="Proteomes" id="UP001597319"/>
    </source>
</evidence>
<dbReference type="EMBL" id="JBHULE010000019">
    <property type="protein sequence ID" value="MFD2563217.1"/>
    <property type="molecule type" value="Genomic_DNA"/>
</dbReference>
<keyword evidence="4" id="KW-0472">Membrane</keyword>
<proteinExistence type="predicted"/>
<feature type="repeat" description="TPR" evidence="3">
    <location>
        <begin position="328"/>
        <end position="361"/>
    </location>
</feature>
<evidence type="ECO:0000256" key="3">
    <source>
        <dbReference type="PROSITE-ProRule" id="PRU00339"/>
    </source>
</evidence>
<name>A0ABW5LE84_9FLAO</name>
<accession>A0ABW5LE84</accession>
<dbReference type="Pfam" id="PF13424">
    <property type="entry name" value="TPR_12"/>
    <property type="match status" value="3"/>
</dbReference>
<feature type="repeat" description="TPR" evidence="3">
    <location>
        <begin position="160"/>
        <end position="193"/>
    </location>
</feature>
<organism evidence="6 7">
    <name type="scientific">Aquimarina rubra</name>
    <dbReference type="NCBI Taxonomy" id="1920033"/>
    <lineage>
        <taxon>Bacteria</taxon>
        <taxon>Pseudomonadati</taxon>
        <taxon>Bacteroidota</taxon>
        <taxon>Flavobacteriia</taxon>
        <taxon>Flavobacteriales</taxon>
        <taxon>Flavobacteriaceae</taxon>
        <taxon>Aquimarina</taxon>
    </lineage>
</organism>
<keyword evidence="2 3" id="KW-0802">TPR repeat</keyword>
<dbReference type="PROSITE" id="PS50005">
    <property type="entry name" value="TPR"/>
    <property type="match status" value="5"/>
</dbReference>
<reference evidence="7" key="1">
    <citation type="journal article" date="2019" name="Int. J. Syst. Evol. Microbiol.">
        <title>The Global Catalogue of Microorganisms (GCM) 10K type strain sequencing project: providing services to taxonomists for standard genome sequencing and annotation.</title>
        <authorList>
            <consortium name="The Broad Institute Genomics Platform"/>
            <consortium name="The Broad Institute Genome Sequencing Center for Infectious Disease"/>
            <person name="Wu L."/>
            <person name="Ma J."/>
        </authorList>
    </citation>
    <scope>NUCLEOTIDE SEQUENCE [LARGE SCALE GENOMIC DNA]</scope>
    <source>
        <strain evidence="7">KCTC 52274</strain>
    </source>
</reference>
<feature type="repeat" description="TPR" evidence="3">
    <location>
        <begin position="78"/>
        <end position="111"/>
    </location>
</feature>
<evidence type="ECO:0000259" key="5">
    <source>
        <dbReference type="Pfam" id="PF12770"/>
    </source>
</evidence>
<sequence length="972" mass="113006">MKPLEYLFDIKIFCFFILILPFCSISAQKIQDTVIASQYLKKAESLLSENKLESSVVYFKKALDIESKILGQHHEKIIIYYDRIGLIYNNLGEHEIALDYFKTFLKLATKRYGLYHFYAGYGFLNIGLTYQNLLRYDLALDNYEKSLIIFQYCKKKDMIAFIYDNMGNVFTKSGENNKAIEYYNKSIRIGTTLFGKYYLENGKSYKNIGDLYTDQKEYEKALSYYEKSLKIYLNAYGENNLKVANLNFDIADLYHDKKEYDTSLKYYEKALSGYMEVLDEDHPKIVNLNLRIANIYTKKKKYDDALQYYEKGLNIFQTTRGKSHLLTSDFYYSIATVYNEKKEFVRAISYFDKAVMANKKAQYPSNTINDFDPSQYYDSKLLLKVLHGKAKTLQASYIKFKNDEDLSNSLKIYEQADILIEYIRKSYHDYQEKLMFAEKAREIYADAIKTQLLHYRKVVTKPTLEKVIYYIEKSKANMLKDLINESKTKDFAGPTVELLELERIQKINRSFYQSRIIEERSNATINHSKITAYESKLSRLKSIEDSIAKVLKKNYPKYHQLKYEKAIILVDKIQKMLKDDSSLLEFFISDDITYAITITKQEIAIKELHLPTLTAKITQFRQSIKDKHTQDYKTIANHLYRDLIAPIKEELVGKELIIVPDGTLWYLNFDLLLSQEDISNNPKELSYMLKEYAISYASSANLLFSNRKKSLFDFSQMQKECLAFSFSGNSDFQNSKAISLSALTEYENDLPGTRKEIKAIANIIDGNYFYGSEAVETNFKKNASQYNILHLALHGEVDNERPENSKLLFTKNNDSIEDNMLYSHELFALDIPAELTVLSACNTGTGKIAKGEGIMSLGTAFQYAGTKSLLLSSWEVSDQTTPELMKNFYTNIKDGMNKAEALQQAKLQYLHNANMNRTHPFYWGGFYLLGDVAPVQFSTNYTLYWVIGFVGLMLSFLVIFWYRKRKLHPKKS</sequence>
<dbReference type="InterPro" id="IPR011990">
    <property type="entry name" value="TPR-like_helical_dom_sf"/>
</dbReference>
<dbReference type="InterPro" id="IPR024983">
    <property type="entry name" value="CHAT_dom"/>
</dbReference>
<protein>
    <submittedName>
        <fullName evidence="6">CHAT domain-containing protein</fullName>
    </submittedName>
</protein>
<evidence type="ECO:0000256" key="1">
    <source>
        <dbReference type="ARBA" id="ARBA00022737"/>
    </source>
</evidence>
<keyword evidence="4" id="KW-0812">Transmembrane</keyword>
<dbReference type="SMART" id="SM00028">
    <property type="entry name" value="TPR"/>
    <property type="match status" value="8"/>
</dbReference>
<dbReference type="Pfam" id="PF12770">
    <property type="entry name" value="CHAT"/>
    <property type="match status" value="1"/>
</dbReference>
<dbReference type="SUPFAM" id="SSF48452">
    <property type="entry name" value="TPR-like"/>
    <property type="match status" value="2"/>
</dbReference>
<evidence type="ECO:0000256" key="2">
    <source>
        <dbReference type="ARBA" id="ARBA00022803"/>
    </source>
</evidence>
<dbReference type="PROSITE" id="PS50293">
    <property type="entry name" value="TPR_REGION"/>
    <property type="match status" value="1"/>
</dbReference>
<keyword evidence="1" id="KW-0677">Repeat</keyword>
<gene>
    <name evidence="6" type="ORF">ACFSR1_11120</name>
</gene>
<dbReference type="Gene3D" id="1.25.40.10">
    <property type="entry name" value="Tetratricopeptide repeat domain"/>
    <property type="match status" value="2"/>
</dbReference>
<dbReference type="PANTHER" id="PTHR45641:SF1">
    <property type="entry name" value="AAA+ ATPASE DOMAIN-CONTAINING PROTEIN"/>
    <property type="match status" value="1"/>
</dbReference>
<keyword evidence="7" id="KW-1185">Reference proteome</keyword>
<dbReference type="Pfam" id="PF13181">
    <property type="entry name" value="TPR_8"/>
    <property type="match status" value="1"/>
</dbReference>
<evidence type="ECO:0000256" key="4">
    <source>
        <dbReference type="SAM" id="Phobius"/>
    </source>
</evidence>
<feature type="domain" description="CHAT" evidence="5">
    <location>
        <begin position="635"/>
        <end position="931"/>
    </location>
</feature>
<feature type="transmembrane region" description="Helical" evidence="4">
    <location>
        <begin position="943"/>
        <end position="962"/>
    </location>
</feature>
<dbReference type="PANTHER" id="PTHR45641">
    <property type="entry name" value="TETRATRICOPEPTIDE REPEAT PROTEIN (AFU_ORTHOLOGUE AFUA_6G03870)"/>
    <property type="match status" value="1"/>
</dbReference>
<evidence type="ECO:0000313" key="6">
    <source>
        <dbReference type="EMBL" id="MFD2563217.1"/>
    </source>
</evidence>